<dbReference type="GO" id="GO:0003723">
    <property type="term" value="F:RNA binding"/>
    <property type="evidence" value="ECO:0007669"/>
    <property type="project" value="InterPro"/>
</dbReference>
<comment type="similarity">
    <text evidence="1">Belongs to the acyl coenzyme A hydrolase family.</text>
</comment>
<proteinExistence type="inferred from homology"/>
<evidence type="ECO:0000313" key="8">
    <source>
        <dbReference type="Proteomes" id="UP000596660"/>
    </source>
</evidence>
<protein>
    <recommendedName>
        <fullName evidence="6">HotDog ACOT-type domain-containing protein</fullName>
    </recommendedName>
</protein>
<feature type="coiled-coil region" evidence="5">
    <location>
        <begin position="341"/>
        <end position="381"/>
    </location>
</feature>
<evidence type="ECO:0000256" key="2">
    <source>
        <dbReference type="ARBA" id="ARBA00022737"/>
    </source>
</evidence>
<dbReference type="InterPro" id="IPR021099">
    <property type="entry name" value="PORR_domain"/>
</dbReference>
<name>A0A803KTR8_CHEQI</name>
<organism evidence="7 8">
    <name type="scientific">Chenopodium quinoa</name>
    <name type="common">Quinoa</name>
    <dbReference type="NCBI Taxonomy" id="63459"/>
    <lineage>
        <taxon>Eukaryota</taxon>
        <taxon>Viridiplantae</taxon>
        <taxon>Streptophyta</taxon>
        <taxon>Embryophyta</taxon>
        <taxon>Tracheophyta</taxon>
        <taxon>Spermatophyta</taxon>
        <taxon>Magnoliopsida</taxon>
        <taxon>eudicotyledons</taxon>
        <taxon>Gunneridae</taxon>
        <taxon>Pentapetalae</taxon>
        <taxon>Caryophyllales</taxon>
        <taxon>Chenopodiaceae</taxon>
        <taxon>Chenopodioideae</taxon>
        <taxon>Atripliceae</taxon>
        <taxon>Chenopodium</taxon>
    </lineage>
</organism>
<dbReference type="Proteomes" id="UP000596660">
    <property type="component" value="Unplaced"/>
</dbReference>
<accession>A0A803KTR8</accession>
<dbReference type="GO" id="GO:0047617">
    <property type="term" value="F:fatty acyl-CoA hydrolase activity"/>
    <property type="evidence" value="ECO:0007669"/>
    <property type="project" value="TreeGrafter"/>
</dbReference>
<dbReference type="InterPro" id="IPR029069">
    <property type="entry name" value="HotDog_dom_sf"/>
</dbReference>
<dbReference type="CDD" id="cd03442">
    <property type="entry name" value="BFIT_BACH"/>
    <property type="match status" value="1"/>
</dbReference>
<reference evidence="7" key="1">
    <citation type="journal article" date="2017" name="Nature">
        <title>The genome of Chenopodium quinoa.</title>
        <authorList>
            <person name="Jarvis D.E."/>
            <person name="Ho Y.S."/>
            <person name="Lightfoot D.J."/>
            <person name="Schmoeckel S.M."/>
            <person name="Li B."/>
            <person name="Borm T.J.A."/>
            <person name="Ohyanagi H."/>
            <person name="Mineta K."/>
            <person name="Michell C.T."/>
            <person name="Saber N."/>
            <person name="Kharbatia N.M."/>
            <person name="Rupper R.R."/>
            <person name="Sharp A.R."/>
            <person name="Dally N."/>
            <person name="Boughton B.A."/>
            <person name="Woo Y.H."/>
            <person name="Gao G."/>
            <person name="Schijlen E.G.W.M."/>
            <person name="Guo X."/>
            <person name="Momin A.A."/>
            <person name="Negrao S."/>
            <person name="Al-Babili S."/>
            <person name="Gehring C."/>
            <person name="Roessner U."/>
            <person name="Jung C."/>
            <person name="Murphy K."/>
            <person name="Arold S.T."/>
            <person name="Gojobori T."/>
            <person name="van der Linden C.G."/>
            <person name="van Loo E.N."/>
            <person name="Jellen E.N."/>
            <person name="Maughan P.J."/>
            <person name="Tester M."/>
        </authorList>
    </citation>
    <scope>NUCLEOTIDE SEQUENCE [LARGE SCALE GENOMIC DNA]</scope>
    <source>
        <strain evidence="7">cv. PI 614886</strain>
    </source>
</reference>
<evidence type="ECO:0000256" key="5">
    <source>
        <dbReference type="SAM" id="Coils"/>
    </source>
</evidence>
<dbReference type="SUPFAM" id="SSF54637">
    <property type="entry name" value="Thioesterase/thiol ester dehydrase-isomerase"/>
    <property type="match status" value="2"/>
</dbReference>
<dbReference type="Gene3D" id="3.10.129.10">
    <property type="entry name" value="Hotdog Thioesterase"/>
    <property type="match status" value="2"/>
</dbReference>
<sequence length="480" mass="55114">MWLGFTGFMENLLQEEVEIMESMELERDWVLKFSDDFRVLIGEDGSKMLELVRWDPALAVTALEREFMVDEEKVKKAFKFPVKHGKELDLEDDDVRRLNLLNTLPLVSPYSDGWKHELSSLEAEKYRVGVIHEFLSLTLEKKASIHHIVEFKEEFSLTKHTYQMLKKQPRTFYLAGTEMNWVVFLKDGYDENGNLIQKDPQQERWGKMLEDLDALAGTISYKHCSNPDGMTRPILLVTASVDKILLKKPIRIDADLSLVGAVHGLGGHPWRCSLKCCNHHKTVLFYMLCIYLWVDGFDEKKIDGSQMSNSVALVANFTFVARDGETGKSSPINHISPETTQEKLLWEQAEARNKMRRLKRAEQNKEKNKKVVSRIDKLLAEGQEFVDLPALADMDSILIRDTCQQSSMICQPQQQNVHGRIFGGYLMRKASELAFSTAYTFDGASPRFVEVDHVYFVKPVDVGNFLRMKSCTPVFSIPNF</sequence>
<dbReference type="PANTHER" id="PTHR12655:SF3">
    <property type="entry name" value="ACYL-COENZYME A THIOESTERASE 9, MITOCHONDRIAL-LIKE ISOFORM X1"/>
    <property type="match status" value="1"/>
</dbReference>
<reference evidence="7" key="2">
    <citation type="submission" date="2021-03" db="UniProtKB">
        <authorList>
            <consortium name="EnsemblPlants"/>
        </authorList>
    </citation>
    <scope>IDENTIFICATION</scope>
</reference>
<feature type="domain" description="HotDog ACOT-type" evidence="6">
    <location>
        <begin position="175"/>
        <end position="325"/>
    </location>
</feature>
<dbReference type="EnsemblPlants" id="AUR62002426-RA">
    <property type="protein sequence ID" value="AUR62002426-RA:cds"/>
    <property type="gene ID" value="AUR62002426"/>
</dbReference>
<keyword evidence="5" id="KW-0175">Coiled coil</keyword>
<feature type="domain" description="HotDog ACOT-type" evidence="6">
    <location>
        <begin position="400"/>
        <end position="480"/>
    </location>
</feature>
<dbReference type="PROSITE" id="PS51770">
    <property type="entry name" value="HOTDOG_ACOT"/>
    <property type="match status" value="2"/>
</dbReference>
<keyword evidence="2" id="KW-0677">Repeat</keyword>
<keyword evidence="3" id="KW-0378">Hydrolase</keyword>
<dbReference type="Gramene" id="AUR62002426-RA">
    <property type="protein sequence ID" value="AUR62002426-RA:cds"/>
    <property type="gene ID" value="AUR62002426"/>
</dbReference>
<evidence type="ECO:0000259" key="6">
    <source>
        <dbReference type="PROSITE" id="PS51770"/>
    </source>
</evidence>
<evidence type="ECO:0000256" key="4">
    <source>
        <dbReference type="ARBA" id="ARBA00022946"/>
    </source>
</evidence>
<evidence type="ECO:0000313" key="7">
    <source>
        <dbReference type="EnsemblPlants" id="AUR62002426-RA:cds"/>
    </source>
</evidence>
<dbReference type="GO" id="GO:0006637">
    <property type="term" value="P:acyl-CoA metabolic process"/>
    <property type="evidence" value="ECO:0007669"/>
    <property type="project" value="TreeGrafter"/>
</dbReference>
<dbReference type="AlphaFoldDB" id="A0A803KTR8"/>
<evidence type="ECO:0000256" key="3">
    <source>
        <dbReference type="ARBA" id="ARBA00022801"/>
    </source>
</evidence>
<keyword evidence="8" id="KW-1185">Reference proteome</keyword>
<dbReference type="PANTHER" id="PTHR12655">
    <property type="entry name" value="ACYL-COA THIOESTERASE"/>
    <property type="match status" value="1"/>
</dbReference>
<dbReference type="InterPro" id="IPR033120">
    <property type="entry name" value="HOTDOG_ACOT"/>
</dbReference>
<dbReference type="Pfam" id="PF11955">
    <property type="entry name" value="PORR"/>
    <property type="match status" value="1"/>
</dbReference>
<keyword evidence="4" id="KW-0809">Transit peptide</keyword>
<evidence type="ECO:0000256" key="1">
    <source>
        <dbReference type="ARBA" id="ARBA00010458"/>
    </source>
</evidence>